<feature type="region of interest" description="Disordered" evidence="1">
    <location>
        <begin position="178"/>
        <end position="213"/>
    </location>
</feature>
<feature type="region of interest" description="Disordered" evidence="1">
    <location>
        <begin position="315"/>
        <end position="336"/>
    </location>
</feature>
<evidence type="ECO:0000256" key="1">
    <source>
        <dbReference type="SAM" id="MobiDB-lite"/>
    </source>
</evidence>
<protein>
    <submittedName>
        <fullName evidence="2">Uncharacterized protein</fullName>
    </submittedName>
</protein>
<gene>
    <name evidence="2" type="ORF">PF008_g4905</name>
</gene>
<evidence type="ECO:0000313" key="3">
    <source>
        <dbReference type="Proteomes" id="UP000486351"/>
    </source>
</evidence>
<evidence type="ECO:0000313" key="2">
    <source>
        <dbReference type="EMBL" id="KAE9353656.1"/>
    </source>
</evidence>
<comment type="caution">
    <text evidence="2">The sequence shown here is derived from an EMBL/GenBank/DDBJ whole genome shotgun (WGS) entry which is preliminary data.</text>
</comment>
<feature type="compositionally biased region" description="Polar residues" evidence="1">
    <location>
        <begin position="323"/>
        <end position="336"/>
    </location>
</feature>
<feature type="region of interest" description="Disordered" evidence="1">
    <location>
        <begin position="263"/>
        <end position="296"/>
    </location>
</feature>
<sequence length="336" mass="36871">MRNYDWQQVVLSDQDSYIRSLLSQTLPRVYLESLRVSFNEEDLPTAWKRLDGHYCHSNAQGMVAMIAEFEAALVKDFTSVVDIMVRVKEARNRINRLSRENLKGVTMISHQITPGPGGGNVFMDKSRGQIEAMQAKPVPVNYAASNRALSKRKGREEVARPKKGGECFYCEGRYNRDGESHRKGTRVQSQAKSVGVAHVKGATTGSKKKAKTQRQEIPAEVALLQPISKMKIATAVKALTQETGLSGSPTLTLEQAQRDADVFMTSPPASPAPSSSSLDSSASDGGDDMDEHDPGCIPVHAAKLKEAPSNIKKASEEIENTTRDVATVQQQTRRCL</sequence>
<accession>A0A6G0SBU1</accession>
<dbReference type="EMBL" id="QXFY01000173">
    <property type="protein sequence ID" value="KAE9353656.1"/>
    <property type="molecule type" value="Genomic_DNA"/>
</dbReference>
<proteinExistence type="predicted"/>
<dbReference type="Proteomes" id="UP000486351">
    <property type="component" value="Unassembled WGS sequence"/>
</dbReference>
<reference evidence="2 3" key="1">
    <citation type="submission" date="2018-09" db="EMBL/GenBank/DDBJ databases">
        <title>Genomic investigation of the strawberry pathogen Phytophthora fragariae indicates pathogenicity is determined by transcriptional variation in three key races.</title>
        <authorList>
            <person name="Adams T.M."/>
            <person name="Armitage A.D."/>
            <person name="Sobczyk M.K."/>
            <person name="Bates H.J."/>
            <person name="Dunwell J.M."/>
            <person name="Nellist C.F."/>
            <person name="Harrison R.J."/>
        </authorList>
    </citation>
    <scope>NUCLEOTIDE SEQUENCE [LARGE SCALE GENOMIC DNA]</scope>
    <source>
        <strain evidence="2 3">NOV-77</strain>
    </source>
</reference>
<name>A0A6G0SBU1_9STRA</name>
<organism evidence="2 3">
    <name type="scientific">Phytophthora fragariae</name>
    <dbReference type="NCBI Taxonomy" id="53985"/>
    <lineage>
        <taxon>Eukaryota</taxon>
        <taxon>Sar</taxon>
        <taxon>Stramenopiles</taxon>
        <taxon>Oomycota</taxon>
        <taxon>Peronosporomycetes</taxon>
        <taxon>Peronosporales</taxon>
        <taxon>Peronosporaceae</taxon>
        <taxon>Phytophthora</taxon>
    </lineage>
</organism>
<dbReference type="AlphaFoldDB" id="A0A6G0SBU1"/>
<feature type="compositionally biased region" description="Low complexity" evidence="1">
    <location>
        <begin position="272"/>
        <end position="284"/>
    </location>
</feature>